<keyword evidence="4" id="KW-1185">Reference proteome</keyword>
<feature type="region of interest" description="Disordered" evidence="1">
    <location>
        <begin position="88"/>
        <end position="112"/>
    </location>
</feature>
<feature type="transmembrane region" description="Helical" evidence="2">
    <location>
        <begin position="66"/>
        <end position="84"/>
    </location>
</feature>
<proteinExistence type="predicted"/>
<evidence type="ECO:0000313" key="4">
    <source>
        <dbReference type="Proteomes" id="UP001501116"/>
    </source>
</evidence>
<protein>
    <submittedName>
        <fullName evidence="3">Uncharacterized protein</fullName>
    </submittedName>
</protein>
<reference evidence="4" key="1">
    <citation type="journal article" date="2019" name="Int. J. Syst. Evol. Microbiol.">
        <title>The Global Catalogue of Microorganisms (GCM) 10K type strain sequencing project: providing services to taxonomists for standard genome sequencing and annotation.</title>
        <authorList>
            <consortium name="The Broad Institute Genomics Platform"/>
            <consortium name="The Broad Institute Genome Sequencing Center for Infectious Disease"/>
            <person name="Wu L."/>
            <person name="Ma J."/>
        </authorList>
    </citation>
    <scope>NUCLEOTIDE SEQUENCE [LARGE SCALE GENOMIC DNA]</scope>
    <source>
        <strain evidence="4">JCM 14545</strain>
    </source>
</reference>
<organism evidence="3 4">
    <name type="scientific">Amycolatopsis minnesotensis</name>
    <dbReference type="NCBI Taxonomy" id="337894"/>
    <lineage>
        <taxon>Bacteria</taxon>
        <taxon>Bacillati</taxon>
        <taxon>Actinomycetota</taxon>
        <taxon>Actinomycetes</taxon>
        <taxon>Pseudonocardiales</taxon>
        <taxon>Pseudonocardiaceae</taxon>
        <taxon>Amycolatopsis</taxon>
    </lineage>
</organism>
<dbReference type="Proteomes" id="UP001501116">
    <property type="component" value="Unassembled WGS sequence"/>
</dbReference>
<keyword evidence="2" id="KW-1133">Transmembrane helix</keyword>
<evidence type="ECO:0000256" key="1">
    <source>
        <dbReference type="SAM" id="MobiDB-lite"/>
    </source>
</evidence>
<accession>A0ABP5D7B5</accession>
<comment type="caution">
    <text evidence="3">The sequence shown here is derived from an EMBL/GenBank/DDBJ whole genome shotgun (WGS) entry which is preliminary data.</text>
</comment>
<evidence type="ECO:0000313" key="3">
    <source>
        <dbReference type="EMBL" id="GAA1974755.1"/>
    </source>
</evidence>
<keyword evidence="2" id="KW-0472">Membrane</keyword>
<keyword evidence="2" id="KW-0812">Transmembrane</keyword>
<sequence>MLLERQHVADGKRPNDVRHALVHGAEGLKQASGRIIHSCSVSSHHAPFNPGKTCRERGADRRVCKILVRGITLGPFLAVVFGGWHPGDQTMGRGDRGSRSGLPGESLLDGRPADYAENRVTGMHAMHIRARRQRIE</sequence>
<dbReference type="EMBL" id="BAAANN010000025">
    <property type="protein sequence ID" value="GAA1974755.1"/>
    <property type="molecule type" value="Genomic_DNA"/>
</dbReference>
<gene>
    <name evidence="3" type="ORF">GCM10009754_57410</name>
</gene>
<name>A0ABP5D7B5_9PSEU</name>
<evidence type="ECO:0000256" key="2">
    <source>
        <dbReference type="SAM" id="Phobius"/>
    </source>
</evidence>